<accession>A0AAV2EA43</accession>
<dbReference type="EMBL" id="OZ034817">
    <property type="protein sequence ID" value="CAL1382786.1"/>
    <property type="molecule type" value="Genomic_DNA"/>
</dbReference>
<evidence type="ECO:0000313" key="1">
    <source>
        <dbReference type="EMBL" id="CAL1382786.1"/>
    </source>
</evidence>
<gene>
    <name evidence="1" type="ORF">LTRI10_LOCUS24093</name>
</gene>
<name>A0AAV2EA43_9ROSI</name>
<evidence type="ECO:0000313" key="2">
    <source>
        <dbReference type="Proteomes" id="UP001497516"/>
    </source>
</evidence>
<dbReference type="Proteomes" id="UP001497516">
    <property type="component" value="Chromosome 4"/>
</dbReference>
<evidence type="ECO:0008006" key="3">
    <source>
        <dbReference type="Google" id="ProtNLM"/>
    </source>
</evidence>
<reference evidence="1 2" key="1">
    <citation type="submission" date="2024-04" db="EMBL/GenBank/DDBJ databases">
        <authorList>
            <person name="Fracassetti M."/>
        </authorList>
    </citation>
    <scope>NUCLEOTIDE SEQUENCE [LARGE SCALE GENOMIC DNA]</scope>
</reference>
<sequence>MLRLLETKEVECVNLKNGGLKKLEALILKMLPGLTKNVKSRHCWFKGKYSAICDIKNGAFSGFRWDEVKQTVVEDDDVYSTWIKNNPAFSGLKKPFL</sequence>
<dbReference type="AlphaFoldDB" id="A0AAV2EA43"/>
<organism evidence="1 2">
    <name type="scientific">Linum trigynum</name>
    <dbReference type="NCBI Taxonomy" id="586398"/>
    <lineage>
        <taxon>Eukaryota</taxon>
        <taxon>Viridiplantae</taxon>
        <taxon>Streptophyta</taxon>
        <taxon>Embryophyta</taxon>
        <taxon>Tracheophyta</taxon>
        <taxon>Spermatophyta</taxon>
        <taxon>Magnoliopsida</taxon>
        <taxon>eudicotyledons</taxon>
        <taxon>Gunneridae</taxon>
        <taxon>Pentapetalae</taxon>
        <taxon>rosids</taxon>
        <taxon>fabids</taxon>
        <taxon>Malpighiales</taxon>
        <taxon>Linaceae</taxon>
        <taxon>Linum</taxon>
    </lineage>
</organism>
<protein>
    <recommendedName>
        <fullName evidence="3">Myb/SANT-like domain-containing protein</fullName>
    </recommendedName>
</protein>
<proteinExistence type="predicted"/>
<keyword evidence="2" id="KW-1185">Reference proteome</keyword>